<organism evidence="9 10">
    <name type="scientific">Albugo candida</name>
    <dbReference type="NCBI Taxonomy" id="65357"/>
    <lineage>
        <taxon>Eukaryota</taxon>
        <taxon>Sar</taxon>
        <taxon>Stramenopiles</taxon>
        <taxon>Oomycota</taxon>
        <taxon>Peronosporomycetes</taxon>
        <taxon>Albuginales</taxon>
        <taxon>Albuginaceae</taxon>
        <taxon>Albugo</taxon>
    </lineage>
</organism>
<dbReference type="InterPro" id="IPR011993">
    <property type="entry name" value="PH-like_dom_sf"/>
</dbReference>
<dbReference type="InParanoid" id="A0A024GG60"/>
<dbReference type="Proteomes" id="UP000053237">
    <property type="component" value="Unassembled WGS sequence"/>
</dbReference>
<dbReference type="PROSITE" id="PS50848">
    <property type="entry name" value="START"/>
    <property type="match status" value="1"/>
</dbReference>
<evidence type="ECO:0000256" key="6">
    <source>
        <dbReference type="SAM" id="MobiDB-lite"/>
    </source>
</evidence>
<dbReference type="SUPFAM" id="SSF50729">
    <property type="entry name" value="PH domain-like"/>
    <property type="match status" value="1"/>
</dbReference>
<evidence type="ECO:0000313" key="10">
    <source>
        <dbReference type="Proteomes" id="UP000053237"/>
    </source>
</evidence>
<sequence length="905" mass="101464">MQTLQDYQQRLTDLVHSEQGRQDRKPIETIPDYDASIMKEGYLQKKGQRLKGWKQRWFVCDGRTLSYYITSKDRRPNAIISLDGCTVQDGGMSETWQSPRIYLTDRATGILYCLSSEDAPVVIDWLHVLRKAVTRLSTETHTTQTDKRLPQSVAFDEDTKILSLRSDGGRSFVDQRHILMASSSSVIPSRPPAKRATINPITTQHPNPRFRKAIHTSVALENEILNSLELLEAFIANSAVESQGVCFFPLKASASNLHNTSGMLKSLGRSKAGKLYGRVRFVLPVTTEVAAFLITDHNKRLEWDAQFPVAKHLATFDDNTSLIHLSQGCRQINSIRLDLIHRAALSIFMAVIAFLRSDSALASLLLALLVFVVSHMADFGALSYPRDALVLRHCRERSALEQRDGNFNQGTDLYGESIVTIVEKSVTSELKAGCWNIVRANISLSGWQLEPVELGRTLCTFVTDIDAKGWLPSSAKEDFLQSCLDVAVLLHEYVSQVALCGRDGLLEDSESAIGDDRKDHSDVECDIDEDKAEETTSEFHKRNAEFHPRTYLDSMEKLPTGVLKLIDKQVARKQSGVLKDVIKSAGAKILEGKSAVSLSLPVRIFEPRTNLERIIDLFLYAPTLLKAATEQTDPLERFKYVIAFAVAGLHHGLGQLKPFNPILGETYQTTLNDGTDVACEHTSHHPPVSNFQLIGSNFTIDGHVLWAATFSMKSNALIQTTKGPIRITFEDGTIIHYTLPQIIGGGFLWGDRTVELAGVMTFEDPKNRWSCELKFNPDKKEGMGGIFSTSKTPADCVRGSIVNTETQAEICQIAGSWLEELIFAGNVYWNLRQTECGWTVRPCADKLLPSDSRYREDLQYLAKNDLHEAQEWKIRLEVLQRADRSLRTEGRRPTHWTLQNDHTAH</sequence>
<comment type="caution">
    <text evidence="9">The sequence shown here is derived from an EMBL/GenBank/DDBJ whole genome shotgun (WGS) entry which is preliminary data.</text>
</comment>
<dbReference type="GO" id="GO:0006869">
    <property type="term" value="P:lipid transport"/>
    <property type="evidence" value="ECO:0007669"/>
    <property type="project" value="UniProtKB-KW"/>
</dbReference>
<evidence type="ECO:0000259" key="7">
    <source>
        <dbReference type="PROSITE" id="PS50003"/>
    </source>
</evidence>
<keyword evidence="2" id="KW-0813">Transport</keyword>
<dbReference type="PANTHER" id="PTHR10972:SF148">
    <property type="entry name" value="OXYSTEROL-BINDING PROTEIN 9"/>
    <property type="match status" value="1"/>
</dbReference>
<dbReference type="InterPro" id="IPR023393">
    <property type="entry name" value="START-like_dom_sf"/>
</dbReference>
<dbReference type="Pfam" id="PF01852">
    <property type="entry name" value="START"/>
    <property type="match status" value="1"/>
</dbReference>
<dbReference type="GO" id="GO:0016020">
    <property type="term" value="C:membrane"/>
    <property type="evidence" value="ECO:0007669"/>
    <property type="project" value="TreeGrafter"/>
</dbReference>
<dbReference type="GO" id="GO:0032934">
    <property type="term" value="F:sterol binding"/>
    <property type="evidence" value="ECO:0007669"/>
    <property type="project" value="TreeGrafter"/>
</dbReference>
<protein>
    <recommendedName>
        <fullName evidence="11">PH domain-containing protein</fullName>
    </recommendedName>
</protein>
<accession>A0A024GG60</accession>
<evidence type="ECO:0008006" key="11">
    <source>
        <dbReference type="Google" id="ProtNLM"/>
    </source>
</evidence>
<dbReference type="Pfam" id="PF00169">
    <property type="entry name" value="PH"/>
    <property type="match status" value="1"/>
</dbReference>
<keyword evidence="3" id="KW-0256">Endoplasmic reticulum</keyword>
<dbReference type="Gene3D" id="2.30.29.30">
    <property type="entry name" value="Pleckstrin-homology domain (PH domain)/Phosphotyrosine-binding domain (PTB)"/>
    <property type="match status" value="1"/>
</dbReference>
<dbReference type="Pfam" id="PF01237">
    <property type="entry name" value="Oxysterol_BP"/>
    <property type="match status" value="1"/>
</dbReference>
<evidence type="ECO:0000256" key="2">
    <source>
        <dbReference type="ARBA" id="ARBA00022448"/>
    </source>
</evidence>
<feature type="domain" description="PH" evidence="7">
    <location>
        <begin position="36"/>
        <end position="134"/>
    </location>
</feature>
<keyword evidence="10" id="KW-1185">Reference proteome</keyword>
<dbReference type="Gene3D" id="3.30.530.20">
    <property type="match status" value="1"/>
</dbReference>
<proteinExistence type="predicted"/>
<dbReference type="GO" id="GO:0005829">
    <property type="term" value="C:cytosol"/>
    <property type="evidence" value="ECO:0007669"/>
    <property type="project" value="TreeGrafter"/>
</dbReference>
<evidence type="ECO:0000256" key="4">
    <source>
        <dbReference type="ARBA" id="ARBA00023055"/>
    </source>
</evidence>
<keyword evidence="5" id="KW-0446">Lipid-binding</keyword>
<dbReference type="InterPro" id="IPR000648">
    <property type="entry name" value="Oxysterol-bd"/>
</dbReference>
<gene>
    <name evidence="9" type="ORF">BN9_067670</name>
</gene>
<dbReference type="PANTHER" id="PTHR10972">
    <property type="entry name" value="OXYSTEROL-BINDING PROTEIN-RELATED"/>
    <property type="match status" value="1"/>
</dbReference>
<evidence type="ECO:0000256" key="1">
    <source>
        <dbReference type="ARBA" id="ARBA00004240"/>
    </source>
</evidence>
<evidence type="ECO:0000256" key="5">
    <source>
        <dbReference type="ARBA" id="ARBA00023121"/>
    </source>
</evidence>
<feature type="region of interest" description="Disordered" evidence="6">
    <location>
        <begin position="184"/>
        <end position="206"/>
    </location>
</feature>
<dbReference type="AlphaFoldDB" id="A0A024GG60"/>
<dbReference type="GO" id="GO:0005783">
    <property type="term" value="C:endoplasmic reticulum"/>
    <property type="evidence" value="ECO:0007669"/>
    <property type="project" value="UniProtKB-SubCell"/>
</dbReference>
<dbReference type="SUPFAM" id="SSF55961">
    <property type="entry name" value="Bet v1-like"/>
    <property type="match status" value="1"/>
</dbReference>
<evidence type="ECO:0000256" key="3">
    <source>
        <dbReference type="ARBA" id="ARBA00022824"/>
    </source>
</evidence>
<evidence type="ECO:0000259" key="8">
    <source>
        <dbReference type="PROSITE" id="PS50848"/>
    </source>
</evidence>
<dbReference type="SMART" id="SM00233">
    <property type="entry name" value="PH"/>
    <property type="match status" value="1"/>
</dbReference>
<comment type="subcellular location">
    <subcellularLocation>
        <location evidence="1">Endoplasmic reticulum</location>
    </subcellularLocation>
</comment>
<dbReference type="Gene3D" id="2.40.160.120">
    <property type="match status" value="1"/>
</dbReference>
<dbReference type="PROSITE" id="PS50003">
    <property type="entry name" value="PH_DOMAIN"/>
    <property type="match status" value="1"/>
</dbReference>
<dbReference type="STRING" id="65357.A0A024GG60"/>
<dbReference type="InterPro" id="IPR002913">
    <property type="entry name" value="START_lipid-bd_dom"/>
</dbReference>
<name>A0A024GG60_9STRA</name>
<dbReference type="InterPro" id="IPR001849">
    <property type="entry name" value="PH_domain"/>
</dbReference>
<reference evidence="9 10" key="1">
    <citation type="submission" date="2012-05" db="EMBL/GenBank/DDBJ databases">
        <title>Recombination and specialization in a pathogen metapopulation.</title>
        <authorList>
            <person name="Gardiner A."/>
            <person name="Kemen E."/>
            <person name="Schultz-Larsen T."/>
            <person name="MacLean D."/>
            <person name="Van Oosterhout C."/>
            <person name="Jones J.D.G."/>
        </authorList>
    </citation>
    <scope>NUCLEOTIDE SEQUENCE [LARGE SCALE GENOMIC DNA]</scope>
    <source>
        <strain evidence="9 10">Ac Nc2</strain>
    </source>
</reference>
<evidence type="ECO:0000313" key="9">
    <source>
        <dbReference type="EMBL" id="CCI45857.1"/>
    </source>
</evidence>
<feature type="domain" description="START" evidence="8">
    <location>
        <begin position="274"/>
        <end position="482"/>
    </location>
</feature>
<dbReference type="OrthoDB" id="14833at2759"/>
<dbReference type="SUPFAM" id="SSF144000">
    <property type="entry name" value="Oxysterol-binding protein-like"/>
    <property type="match status" value="1"/>
</dbReference>
<keyword evidence="4" id="KW-0445">Lipid transport</keyword>
<dbReference type="InterPro" id="IPR037239">
    <property type="entry name" value="OSBP_sf"/>
</dbReference>
<dbReference type="EMBL" id="CAIX01000110">
    <property type="protein sequence ID" value="CCI45857.1"/>
    <property type="molecule type" value="Genomic_DNA"/>
</dbReference>